<gene>
    <name evidence="1" type="ORF">MYCIT1_LOCUS22784</name>
</gene>
<accession>A0AAD2HFG2</accession>
<protein>
    <submittedName>
        <fullName evidence="1">Uncharacterized protein</fullName>
    </submittedName>
</protein>
<dbReference type="AlphaFoldDB" id="A0AAD2HFG2"/>
<reference evidence="1" key="1">
    <citation type="submission" date="2023-11" db="EMBL/GenBank/DDBJ databases">
        <authorList>
            <person name="De Vega J J."/>
            <person name="De Vega J J."/>
        </authorList>
    </citation>
    <scope>NUCLEOTIDE SEQUENCE</scope>
</reference>
<keyword evidence="2" id="KW-1185">Reference proteome</keyword>
<evidence type="ECO:0000313" key="1">
    <source>
        <dbReference type="EMBL" id="CAK5275188.1"/>
    </source>
</evidence>
<evidence type="ECO:0000313" key="2">
    <source>
        <dbReference type="Proteomes" id="UP001295794"/>
    </source>
</evidence>
<name>A0AAD2HFG2_9AGAR</name>
<dbReference type="EMBL" id="CAVNYO010000405">
    <property type="protein sequence ID" value="CAK5275188.1"/>
    <property type="molecule type" value="Genomic_DNA"/>
</dbReference>
<dbReference type="Proteomes" id="UP001295794">
    <property type="component" value="Unassembled WGS sequence"/>
</dbReference>
<comment type="caution">
    <text evidence="1">The sequence shown here is derived from an EMBL/GenBank/DDBJ whole genome shotgun (WGS) entry which is preliminary data.</text>
</comment>
<organism evidence="1 2">
    <name type="scientific">Mycena citricolor</name>
    <dbReference type="NCBI Taxonomy" id="2018698"/>
    <lineage>
        <taxon>Eukaryota</taxon>
        <taxon>Fungi</taxon>
        <taxon>Dikarya</taxon>
        <taxon>Basidiomycota</taxon>
        <taxon>Agaricomycotina</taxon>
        <taxon>Agaricomycetes</taxon>
        <taxon>Agaricomycetidae</taxon>
        <taxon>Agaricales</taxon>
        <taxon>Marasmiineae</taxon>
        <taxon>Mycenaceae</taxon>
        <taxon>Mycena</taxon>
    </lineage>
</organism>
<proteinExistence type="predicted"/>
<sequence>MRNATSTTTFLTAGTPMSEHLLYDQFMSIFIGSLNKEWSPVIPLLYGMKASAEIIAFVIMHASRTASRVLAQSNSTQALAANLRDRKMRRAAHQNLTCTNSQCGAQGKRGNTIADCFWPGGGKVGQWPSWWKGKRNGPAANIVDTYVLATWSIPAATVNVYDSAGTQQIDFGGKKAFASPESLMGWSEATGSTMSMIVPTSGNCATATSMGYLRSDASFSEIEAASVSEFEVISNLHKSSNVSNNKDPVYVPNGTKPVAYGSCEAEVAAILTGGQPYPGETDVVCDCFVVFWSSGSEHMVMDTALERDTPFPSDWIDGDDLVVDFEEWYATHLCPQISVPPVLINAAIAEIPYLVVADSAATDHCFYQHEDFA</sequence>